<keyword evidence="2" id="KW-1185">Reference proteome</keyword>
<dbReference type="KEGG" id="acy:Anacy_6010"/>
<evidence type="ECO:0000313" key="2">
    <source>
        <dbReference type="Proteomes" id="UP000010474"/>
    </source>
</evidence>
<dbReference type="Proteomes" id="UP000010474">
    <property type="component" value="Plasmid pANACY.03"/>
</dbReference>
<reference evidence="2" key="1">
    <citation type="journal article" date="2013" name="Proc. Natl. Acad. Sci. U.S.A.">
        <title>Improving the coverage of the cyanobacterial phylum using diversity-driven genome sequencing.</title>
        <authorList>
            <person name="Shih P.M."/>
            <person name="Wu D."/>
            <person name="Latifi A."/>
            <person name="Axen S.D."/>
            <person name="Fewer D.P."/>
            <person name="Talla E."/>
            <person name="Calteau A."/>
            <person name="Cai F."/>
            <person name="Tandeau de Marsac N."/>
            <person name="Rippka R."/>
            <person name="Herdman M."/>
            <person name="Sivonen K."/>
            <person name="Coursin T."/>
            <person name="Laurent T."/>
            <person name="Goodwin L."/>
            <person name="Nolan M."/>
            <person name="Davenport K.W."/>
            <person name="Han C.S."/>
            <person name="Rubin E.M."/>
            <person name="Eisen J.A."/>
            <person name="Woyke T."/>
            <person name="Gugger M."/>
            <person name="Kerfeld C.A."/>
        </authorList>
    </citation>
    <scope>NUCLEOTIDE SEQUENCE [LARGE SCALE GENOMIC DNA]</scope>
    <source>
        <strain evidence="2">ATCC 27899 / PCC 7122</strain>
    </source>
</reference>
<sequence>MINPTFMTANDIKRMLEELTEEELESILKEKLNALSPEAKKRVMGLDESITVITGSFVSLNSEVAVNIQNANGFDAETVIKALIEFRRKNK</sequence>
<accession>K9ZPZ4</accession>
<organism evidence="1 2">
    <name type="scientific">Anabaena cylindrica (strain ATCC 27899 / PCC 7122)</name>
    <dbReference type="NCBI Taxonomy" id="272123"/>
    <lineage>
        <taxon>Bacteria</taxon>
        <taxon>Bacillati</taxon>
        <taxon>Cyanobacteriota</taxon>
        <taxon>Cyanophyceae</taxon>
        <taxon>Nostocales</taxon>
        <taxon>Nostocaceae</taxon>
        <taxon>Anabaena</taxon>
    </lineage>
</organism>
<gene>
    <name evidence="1" type="ordered locus">Anacy_6010</name>
</gene>
<evidence type="ECO:0000313" key="1">
    <source>
        <dbReference type="EMBL" id="AFZ61288.1"/>
    </source>
</evidence>
<proteinExistence type="predicted"/>
<protein>
    <submittedName>
        <fullName evidence="1">Uncharacterized protein</fullName>
    </submittedName>
</protein>
<geneLocation type="plasmid" evidence="1 2">
    <name>pANACY.03</name>
</geneLocation>
<dbReference type="AlphaFoldDB" id="K9ZPZ4"/>
<dbReference type="OrthoDB" id="496022at2"/>
<keyword evidence="1" id="KW-0614">Plasmid</keyword>
<dbReference type="HOGENOM" id="CLU_2420555_0_0_3"/>
<dbReference type="PATRIC" id="fig|272123.3.peg.6525"/>
<name>K9ZPZ4_ANACC</name>
<dbReference type="EMBL" id="CP003662">
    <property type="protein sequence ID" value="AFZ61288.1"/>
    <property type="molecule type" value="Genomic_DNA"/>
</dbReference>